<proteinExistence type="predicted"/>
<evidence type="ECO:0000256" key="1">
    <source>
        <dbReference type="SAM" id="Phobius"/>
    </source>
</evidence>
<evidence type="ECO:0000313" key="2">
    <source>
        <dbReference type="EMBL" id="GAA4270273.1"/>
    </source>
</evidence>
<name>A0ABP8EDU4_9FLAO</name>
<evidence type="ECO:0000313" key="3">
    <source>
        <dbReference type="Proteomes" id="UP001500027"/>
    </source>
</evidence>
<accession>A0ABP8EDU4</accession>
<gene>
    <name evidence="2" type="ORF">GCM10022257_23740</name>
</gene>
<keyword evidence="1" id="KW-0472">Membrane</keyword>
<dbReference type="RefSeq" id="WP_139002645.1">
    <property type="nucleotide sequence ID" value="NZ_BAABAV010000002.1"/>
</dbReference>
<reference evidence="3" key="1">
    <citation type="journal article" date="2019" name="Int. J. Syst. Evol. Microbiol.">
        <title>The Global Catalogue of Microorganisms (GCM) 10K type strain sequencing project: providing services to taxonomists for standard genome sequencing and annotation.</title>
        <authorList>
            <consortium name="The Broad Institute Genomics Platform"/>
            <consortium name="The Broad Institute Genome Sequencing Center for Infectious Disease"/>
            <person name="Wu L."/>
            <person name="Ma J."/>
        </authorList>
    </citation>
    <scope>NUCLEOTIDE SEQUENCE [LARGE SCALE GENOMIC DNA]</scope>
    <source>
        <strain evidence="3">JCM 17452</strain>
    </source>
</reference>
<protein>
    <submittedName>
        <fullName evidence="2">Uncharacterized protein</fullName>
    </submittedName>
</protein>
<keyword evidence="1" id="KW-0812">Transmembrane</keyword>
<sequence length="567" mass="64971">MMLLLSNSKFRPLNFFIKNRKFTSFLSVFLTLLFLNLVIGCSYYNVRSVTTSSETIAEQIDEFVKNQKYVIIHSGPDTWHLSNLELSEDDKTMSGTVQHLGSKHISRKSRETKRTHQYSGGKEVLNEVHFYISTNSTRNYGSFTTIPFSEINSISVNDRNTGRTILNVVGGVVGTLALVAIIVALTKSSCPFIYVKNGEDFVFTGELYPGILTVNQQHDDYLKLPNIDKTNNDYSIKITNELKEIQYTDFVQLLEITHSDALKVLLDKNGNLHTFSDIISPKSVLIDNLNTDSNPVLMKDNNSYLFNSNLINSGSLRNIELNFNKPQQTENAKLFLTVKNSMWLDYVFGKFNEQFGTYYTQFQKDQQVASAEKSTKWMNEQNIPLSVYLKTEKGWELVDRINVVGPMASRDIVVPINLNKIKEEEEVIIKLETGFMFWEIDFAGIDFTDNIALDINYINPSLAIDDNNVNVTHLLSAADNNYFTQPNVGDEVVVHFKTSQNNLDLKRTFFLKNRGYYNYIRDYKSEPNFQKLKLFREAGTFTEFSKLEYEVIMAYENQLDVIAANTK</sequence>
<comment type="caution">
    <text evidence="2">The sequence shown here is derived from an EMBL/GenBank/DDBJ whole genome shotgun (WGS) entry which is preliminary data.</text>
</comment>
<organism evidence="2 3">
    <name type="scientific">Hyunsoonleella aestuarii</name>
    <dbReference type="NCBI Taxonomy" id="912802"/>
    <lineage>
        <taxon>Bacteria</taxon>
        <taxon>Pseudomonadati</taxon>
        <taxon>Bacteroidota</taxon>
        <taxon>Flavobacteriia</taxon>
        <taxon>Flavobacteriales</taxon>
        <taxon>Flavobacteriaceae</taxon>
    </lineage>
</organism>
<dbReference type="Proteomes" id="UP001500027">
    <property type="component" value="Unassembled WGS sequence"/>
</dbReference>
<keyword evidence="1" id="KW-1133">Transmembrane helix</keyword>
<keyword evidence="3" id="KW-1185">Reference proteome</keyword>
<feature type="transmembrane region" description="Helical" evidence="1">
    <location>
        <begin position="165"/>
        <end position="186"/>
    </location>
</feature>
<dbReference type="EMBL" id="BAABAV010000002">
    <property type="protein sequence ID" value="GAA4270273.1"/>
    <property type="molecule type" value="Genomic_DNA"/>
</dbReference>